<gene>
    <name evidence="2" type="ORF">J5W02_08145</name>
</gene>
<protein>
    <submittedName>
        <fullName evidence="2">Uncharacterized protein</fullName>
    </submittedName>
</protein>
<comment type="caution">
    <text evidence="2">The sequence shown here is derived from an EMBL/GenBank/DDBJ whole genome shotgun (WGS) entry which is preliminary data.</text>
</comment>
<sequence length="84" mass="9635">MNKDGSHVRSIQIVLWGAFAAVLYSAGFTRGEWQNWVCSILVFALLCSYSYKNHPTEKRLKGIFVVFGIFCVGLMILYFLESRH</sequence>
<dbReference type="RefSeq" id="WP_219965164.1">
    <property type="nucleotide sequence ID" value="NZ_JAGFNZ010000002.1"/>
</dbReference>
<feature type="transmembrane region" description="Helical" evidence="1">
    <location>
        <begin position="7"/>
        <end position="27"/>
    </location>
</feature>
<feature type="transmembrane region" description="Helical" evidence="1">
    <location>
        <begin position="33"/>
        <end position="51"/>
    </location>
</feature>
<name>A0ABS7DN98_9FIRM</name>
<proteinExistence type="predicted"/>
<accession>A0ABS7DN98</accession>
<evidence type="ECO:0000313" key="2">
    <source>
        <dbReference type="EMBL" id="MBW7572785.1"/>
    </source>
</evidence>
<feature type="transmembrane region" description="Helical" evidence="1">
    <location>
        <begin position="63"/>
        <end position="80"/>
    </location>
</feature>
<keyword evidence="3" id="KW-1185">Reference proteome</keyword>
<keyword evidence="1" id="KW-0812">Transmembrane</keyword>
<evidence type="ECO:0000256" key="1">
    <source>
        <dbReference type="SAM" id="Phobius"/>
    </source>
</evidence>
<reference evidence="2 3" key="1">
    <citation type="submission" date="2021-03" db="EMBL/GenBank/DDBJ databases">
        <title>Caproiciproducens sp. nov. isolated from feces of cow.</title>
        <authorList>
            <person name="Choi J.-Y."/>
        </authorList>
    </citation>
    <scope>NUCLEOTIDE SEQUENCE [LARGE SCALE GENOMIC DNA]</scope>
    <source>
        <strain evidence="2 3">AGMB10547</strain>
    </source>
</reference>
<evidence type="ECO:0000313" key="3">
    <source>
        <dbReference type="Proteomes" id="UP000719942"/>
    </source>
</evidence>
<organism evidence="2 3">
    <name type="scientific">Caproiciproducens faecalis</name>
    <dbReference type="NCBI Taxonomy" id="2820301"/>
    <lineage>
        <taxon>Bacteria</taxon>
        <taxon>Bacillati</taxon>
        <taxon>Bacillota</taxon>
        <taxon>Clostridia</taxon>
        <taxon>Eubacteriales</taxon>
        <taxon>Acutalibacteraceae</taxon>
        <taxon>Caproiciproducens</taxon>
    </lineage>
</organism>
<keyword evidence="1" id="KW-0472">Membrane</keyword>
<dbReference type="Proteomes" id="UP000719942">
    <property type="component" value="Unassembled WGS sequence"/>
</dbReference>
<keyword evidence="1" id="KW-1133">Transmembrane helix</keyword>
<dbReference type="EMBL" id="JAGFNZ010000002">
    <property type="protein sequence ID" value="MBW7572785.1"/>
    <property type="molecule type" value="Genomic_DNA"/>
</dbReference>